<name>A0A914P1C4_9BILA</name>
<organism evidence="1 2">
    <name type="scientific">Panagrolaimus davidi</name>
    <dbReference type="NCBI Taxonomy" id="227884"/>
    <lineage>
        <taxon>Eukaryota</taxon>
        <taxon>Metazoa</taxon>
        <taxon>Ecdysozoa</taxon>
        <taxon>Nematoda</taxon>
        <taxon>Chromadorea</taxon>
        <taxon>Rhabditida</taxon>
        <taxon>Tylenchina</taxon>
        <taxon>Panagrolaimomorpha</taxon>
        <taxon>Panagrolaimoidea</taxon>
        <taxon>Panagrolaimidae</taxon>
        <taxon>Panagrolaimus</taxon>
    </lineage>
</organism>
<dbReference type="WBParaSite" id="PDA_v2.g1159.t1">
    <property type="protein sequence ID" value="PDA_v2.g1159.t1"/>
    <property type="gene ID" value="PDA_v2.g1159"/>
</dbReference>
<dbReference type="Proteomes" id="UP000887578">
    <property type="component" value="Unplaced"/>
</dbReference>
<proteinExistence type="predicted"/>
<evidence type="ECO:0000313" key="1">
    <source>
        <dbReference type="Proteomes" id="UP000887578"/>
    </source>
</evidence>
<dbReference type="AlphaFoldDB" id="A0A914P1C4"/>
<sequence length="127" mass="14497">MDLFPEGDNEKLKLFFIDCHHSECDFCNKLAPILDIPVPKAHKTVERILNKLKKGSNAKDNSFGLPKYSESYQIIKRKPDFSEFEIDKCYLCTNKDISADVRKLTNDISDGNSFIKQDCGESCISNK</sequence>
<accession>A0A914P1C4</accession>
<evidence type="ECO:0000313" key="2">
    <source>
        <dbReference type="WBParaSite" id="PDA_v2.g1159.t1"/>
    </source>
</evidence>
<reference evidence="2" key="1">
    <citation type="submission" date="2022-11" db="UniProtKB">
        <authorList>
            <consortium name="WormBaseParasite"/>
        </authorList>
    </citation>
    <scope>IDENTIFICATION</scope>
</reference>
<protein>
    <submittedName>
        <fullName evidence="2">Uncharacterized protein</fullName>
    </submittedName>
</protein>
<keyword evidence="1" id="KW-1185">Reference proteome</keyword>